<feature type="region of interest" description="Disordered" evidence="1">
    <location>
        <begin position="223"/>
        <end position="438"/>
    </location>
</feature>
<comment type="caution">
    <text evidence="2">The sequence shown here is derived from an EMBL/GenBank/DDBJ whole genome shotgun (WGS) entry which is preliminary data.</text>
</comment>
<feature type="compositionally biased region" description="Acidic residues" evidence="1">
    <location>
        <begin position="292"/>
        <end position="311"/>
    </location>
</feature>
<feature type="compositionally biased region" description="Acidic residues" evidence="1">
    <location>
        <begin position="396"/>
        <end position="415"/>
    </location>
</feature>
<reference evidence="2 3" key="1">
    <citation type="submission" date="2020-01" db="EMBL/GenBank/DDBJ databases">
        <title>Natronorubrum sp. JWXQ-INN 674 isolated from Inner Mongolia Autonomous Region of China.</title>
        <authorList>
            <person name="Xue Q."/>
        </authorList>
    </citation>
    <scope>NUCLEOTIDE SEQUENCE [LARGE SCALE GENOMIC DNA]</scope>
    <source>
        <strain evidence="2 3">JWXQ-INN-674</strain>
    </source>
</reference>
<dbReference type="AlphaFoldDB" id="A0A6B0VMZ1"/>
<feature type="compositionally biased region" description="Basic and acidic residues" evidence="1">
    <location>
        <begin position="250"/>
        <end position="281"/>
    </location>
</feature>
<dbReference type="RefSeq" id="WP_160065411.1">
    <property type="nucleotide sequence ID" value="NZ_WUYX01000033.1"/>
</dbReference>
<sequence length="524" mass="56208">MESGRSGDPNRDVIVCADVLGSFGVTPAAVRAQRREYRTVVPPGRASDESLESILTDVLADARDRTATVRQTISQHDRGLSCSARYAQTALARELEQLFEAIDWSLKWARTGPAANGRDRLEFVATDPNGRSRETTVTYPSTPLADDNLPAVLRTVDEDLLAGTDATVVLLSAGVDRWRAALVEAGELETLRERYGPRISAFDRPLLAEHELEAYVPECEVTGGTDGSFGSGTMVSDGTDSGPWPAWALERAERRSGCRETEPEPELEPKSKSESEQRRSESAQPSVASLIDEAEPGAESEAEPEPEIEAETEPKTDATETRVDDGVGDTASPSSAEIDGFEIRGGSPTVSRVSTDDSSSGSADGRSIGTRSSRDEREPRNGRGDQRRTGRSDSGFDADGDGQVERDVDEDETEDGFGTLSGTQKTARIADDSFGTDDVFETENDRYRALGAALGAGGAVTVEGLLEDDDFLPELPAVEPVETRIEFPDTFDPAAVSEAKASAEQSGFEWVDSGSLETTRVSNG</sequence>
<evidence type="ECO:0000313" key="3">
    <source>
        <dbReference type="Proteomes" id="UP000434101"/>
    </source>
</evidence>
<feature type="compositionally biased region" description="Low complexity" evidence="1">
    <location>
        <begin position="347"/>
        <end position="367"/>
    </location>
</feature>
<protein>
    <submittedName>
        <fullName evidence="2">Uncharacterized protein</fullName>
    </submittedName>
</protein>
<feature type="compositionally biased region" description="Basic and acidic residues" evidence="1">
    <location>
        <begin position="372"/>
        <end position="391"/>
    </location>
</feature>
<dbReference type="Proteomes" id="UP000434101">
    <property type="component" value="Unassembled WGS sequence"/>
</dbReference>
<dbReference type="EMBL" id="WUYX01000033">
    <property type="protein sequence ID" value="MXV62583.1"/>
    <property type="molecule type" value="Genomic_DNA"/>
</dbReference>
<evidence type="ECO:0000256" key="1">
    <source>
        <dbReference type="SAM" id="MobiDB-lite"/>
    </source>
</evidence>
<name>A0A6B0VMZ1_9EURY</name>
<proteinExistence type="predicted"/>
<accession>A0A6B0VMZ1</accession>
<evidence type="ECO:0000313" key="2">
    <source>
        <dbReference type="EMBL" id="MXV62583.1"/>
    </source>
</evidence>
<feature type="compositionally biased region" description="Basic and acidic residues" evidence="1">
    <location>
        <begin position="312"/>
        <end position="325"/>
    </location>
</feature>
<dbReference type="OrthoDB" id="157461at2157"/>
<organism evidence="2 3">
    <name type="scientific">Natronorubrum halalkaliphilum</name>
    <dbReference type="NCBI Taxonomy" id="2691917"/>
    <lineage>
        <taxon>Archaea</taxon>
        <taxon>Methanobacteriati</taxon>
        <taxon>Methanobacteriota</taxon>
        <taxon>Stenosarchaea group</taxon>
        <taxon>Halobacteria</taxon>
        <taxon>Halobacteriales</taxon>
        <taxon>Natrialbaceae</taxon>
        <taxon>Natronorubrum</taxon>
    </lineage>
</organism>
<gene>
    <name evidence="2" type="ORF">GS429_11010</name>
</gene>
<keyword evidence="3" id="KW-1185">Reference proteome</keyword>